<dbReference type="Proteomes" id="UP000075398">
    <property type="component" value="Unassembled WGS sequence"/>
</dbReference>
<evidence type="ECO:0000256" key="5">
    <source>
        <dbReference type="ARBA" id="ARBA00022505"/>
    </source>
</evidence>
<evidence type="ECO:0000256" key="8">
    <source>
        <dbReference type="ARBA" id="ARBA00023136"/>
    </source>
</evidence>
<dbReference type="PATRIC" id="fig|1705409.3.peg.665"/>
<feature type="transmembrane region" description="Helical" evidence="9">
    <location>
        <begin position="95"/>
        <end position="117"/>
    </location>
</feature>
<feature type="transmembrane region" description="Helical" evidence="9">
    <location>
        <begin position="137"/>
        <end position="156"/>
    </location>
</feature>
<feature type="transmembrane region" description="Helical" evidence="9">
    <location>
        <begin position="57"/>
        <end position="83"/>
    </location>
</feature>
<feature type="domain" description="ABC transmembrane type-1" evidence="10">
    <location>
        <begin position="57"/>
        <end position="260"/>
    </location>
</feature>
<keyword evidence="3 9" id="KW-0813">Transport</keyword>
<evidence type="ECO:0000256" key="1">
    <source>
        <dbReference type="ARBA" id="ARBA00004651"/>
    </source>
</evidence>
<dbReference type="CDD" id="cd06261">
    <property type="entry name" value="TM_PBP2"/>
    <property type="match status" value="1"/>
</dbReference>
<organism evidence="11 12">
    <name type="scientific">Candidatus Methanofastidiosum methylothiophilum</name>
    <dbReference type="NCBI Taxonomy" id="1705564"/>
    <lineage>
        <taxon>Archaea</taxon>
        <taxon>Methanobacteriati</taxon>
        <taxon>Methanobacteriota</taxon>
        <taxon>Stenosarchaea group</taxon>
        <taxon>Candidatus Methanofastidiosia</taxon>
        <taxon>Candidatus Methanofastidiosales</taxon>
        <taxon>Candidatus Methanofastidiosaceae</taxon>
        <taxon>Candidatus Methanofastidiosum</taxon>
    </lineage>
</organism>
<evidence type="ECO:0000256" key="3">
    <source>
        <dbReference type="ARBA" id="ARBA00022448"/>
    </source>
</evidence>
<reference evidence="11 12" key="1">
    <citation type="journal article" date="2016" name="ISME J.">
        <title>Chasing the elusive Euryarchaeota class WSA2: genomes reveal a uniquely fastidious methyl-reducing methanogen.</title>
        <authorList>
            <person name="Nobu M.K."/>
            <person name="Narihiro T."/>
            <person name="Kuroda K."/>
            <person name="Mei R."/>
            <person name="Liu W.T."/>
        </authorList>
    </citation>
    <scope>NUCLEOTIDE SEQUENCE [LARGE SCALE GENOMIC DNA]</scope>
    <source>
        <strain evidence="11">U1lsi0528_Bin055</strain>
    </source>
</reference>
<comment type="caution">
    <text evidence="11">The sequence shown here is derived from an EMBL/GenBank/DDBJ whole genome shotgun (WGS) entry which is preliminary data.</text>
</comment>
<dbReference type="Gene3D" id="1.10.3720.10">
    <property type="entry name" value="MetI-like"/>
    <property type="match status" value="1"/>
</dbReference>
<feature type="transmembrane region" description="Helical" evidence="9">
    <location>
        <begin position="209"/>
        <end position="228"/>
    </location>
</feature>
<feature type="transmembrane region" description="Helical" evidence="9">
    <location>
        <begin position="12"/>
        <end position="37"/>
    </location>
</feature>
<comment type="subcellular location">
    <subcellularLocation>
        <location evidence="1 9">Cell membrane</location>
        <topology evidence="1 9">Multi-pass membrane protein</topology>
    </subcellularLocation>
</comment>
<evidence type="ECO:0000256" key="4">
    <source>
        <dbReference type="ARBA" id="ARBA00022475"/>
    </source>
</evidence>
<dbReference type="PANTHER" id="PTHR30183">
    <property type="entry name" value="MOLYBDENUM TRANSPORT SYSTEM PERMEASE PROTEIN MODB"/>
    <property type="match status" value="1"/>
</dbReference>
<sequence length="266" mass="29570">MFSEIRRNPLLILFFIFGMLIVVYIIAALSNMLYSQLVLHPGDFINVIKDPDVLKSIWLTLYTSFIATAIGVILGIPLAYILARYEFYGKDIIEAIVDIPIIIPHTVAGIALFSLLMKRGVVGVAFSKLGIVFQDNMWGIVMAMFFVSCPFFVGTAREGFKSVNPNLESVARTLGASQWKSFYQIALPLTSRHIFSGAIMSWARGISEFGAIIIIAYYPMIASTMILARFNTNGLLGSQPIAVLLIIICFITFVALRLVSKRGRRI</sequence>
<dbReference type="PROSITE" id="PS50928">
    <property type="entry name" value="ABC_TM1"/>
    <property type="match status" value="1"/>
</dbReference>
<evidence type="ECO:0000256" key="9">
    <source>
        <dbReference type="RuleBase" id="RU363032"/>
    </source>
</evidence>
<dbReference type="PANTHER" id="PTHR30183:SF3">
    <property type="entry name" value="MOLYBDENUM TRANSPORT SYSTEM PERMEASE PROTEIN MODB"/>
    <property type="match status" value="1"/>
</dbReference>
<proteinExistence type="inferred from homology"/>
<keyword evidence="6 9" id="KW-0812">Transmembrane</keyword>
<gene>
    <name evidence="11" type="primary">wtpB</name>
    <name evidence="11" type="ORF">AMQ22_00647</name>
</gene>
<dbReference type="InterPro" id="IPR000515">
    <property type="entry name" value="MetI-like"/>
</dbReference>
<protein>
    <submittedName>
        <fullName evidence="11">Molybdate/tungstate transport system permease protein WtpB</fullName>
    </submittedName>
</protein>
<keyword evidence="7 9" id="KW-1133">Transmembrane helix</keyword>
<evidence type="ECO:0000256" key="2">
    <source>
        <dbReference type="ARBA" id="ARBA00009306"/>
    </source>
</evidence>
<comment type="similarity">
    <text evidence="2 9">Belongs to the binding-protein-dependent transport system permease family.</text>
</comment>
<dbReference type="EMBL" id="LNGC01000018">
    <property type="protein sequence ID" value="KYC52698.1"/>
    <property type="molecule type" value="Genomic_DNA"/>
</dbReference>
<evidence type="ECO:0000313" key="11">
    <source>
        <dbReference type="EMBL" id="KYC52698.1"/>
    </source>
</evidence>
<dbReference type="Pfam" id="PF00528">
    <property type="entry name" value="BPD_transp_1"/>
    <property type="match status" value="1"/>
</dbReference>
<dbReference type="GO" id="GO:0055085">
    <property type="term" value="P:transmembrane transport"/>
    <property type="evidence" value="ECO:0007669"/>
    <property type="project" value="InterPro"/>
</dbReference>
<evidence type="ECO:0000256" key="7">
    <source>
        <dbReference type="ARBA" id="ARBA00022989"/>
    </source>
</evidence>
<keyword evidence="4" id="KW-1003">Cell membrane</keyword>
<dbReference type="AlphaFoldDB" id="A0A150J6H3"/>
<dbReference type="GO" id="GO:0005886">
    <property type="term" value="C:plasma membrane"/>
    <property type="evidence" value="ECO:0007669"/>
    <property type="project" value="UniProtKB-SubCell"/>
</dbReference>
<keyword evidence="8 9" id="KW-0472">Membrane</keyword>
<dbReference type="InterPro" id="IPR035906">
    <property type="entry name" value="MetI-like_sf"/>
</dbReference>
<feature type="transmembrane region" description="Helical" evidence="9">
    <location>
        <begin position="240"/>
        <end position="259"/>
    </location>
</feature>
<evidence type="ECO:0000256" key="6">
    <source>
        <dbReference type="ARBA" id="ARBA00022692"/>
    </source>
</evidence>
<dbReference type="SUPFAM" id="SSF161098">
    <property type="entry name" value="MetI-like"/>
    <property type="match status" value="1"/>
</dbReference>
<name>A0A150J6H3_9EURY</name>
<accession>A0A150J6H3</accession>
<evidence type="ECO:0000259" key="10">
    <source>
        <dbReference type="PROSITE" id="PS50928"/>
    </source>
</evidence>
<keyword evidence="5" id="KW-0500">Molybdenum</keyword>
<evidence type="ECO:0000313" key="12">
    <source>
        <dbReference type="Proteomes" id="UP000075398"/>
    </source>
</evidence>